<dbReference type="SUPFAM" id="SSF117281">
    <property type="entry name" value="Kelch motif"/>
    <property type="match status" value="1"/>
</dbReference>
<proteinExistence type="predicted"/>
<evidence type="ECO:0000256" key="2">
    <source>
        <dbReference type="ARBA" id="ARBA00022737"/>
    </source>
</evidence>
<dbReference type="Pfam" id="PF07707">
    <property type="entry name" value="BACK"/>
    <property type="match status" value="1"/>
</dbReference>
<dbReference type="SMART" id="SM00875">
    <property type="entry name" value="BACK"/>
    <property type="match status" value="1"/>
</dbReference>
<feature type="compositionally biased region" description="Low complexity" evidence="3">
    <location>
        <begin position="300"/>
        <end position="312"/>
    </location>
</feature>
<dbReference type="GeneTree" id="ENSGT00940000162424"/>
<reference evidence="5" key="1">
    <citation type="submission" date="2019-05" db="EMBL/GenBank/DDBJ databases">
        <authorList>
            <person name="Zhang S."/>
            <person name="Liu J."/>
        </authorList>
    </citation>
    <scope>NUCLEOTIDE SEQUENCE [LARGE SCALE GENOMIC DNA]</scope>
</reference>
<accession>A0A8C0A943</accession>
<evidence type="ECO:0000313" key="6">
    <source>
        <dbReference type="Proteomes" id="UP000694520"/>
    </source>
</evidence>
<dbReference type="SUPFAM" id="SSF54695">
    <property type="entry name" value="POZ domain"/>
    <property type="match status" value="1"/>
</dbReference>
<evidence type="ECO:0000259" key="4">
    <source>
        <dbReference type="PROSITE" id="PS50097"/>
    </source>
</evidence>
<feature type="compositionally biased region" description="Acidic residues" evidence="3">
    <location>
        <begin position="314"/>
        <end position="338"/>
    </location>
</feature>
<dbReference type="InterPro" id="IPR006652">
    <property type="entry name" value="Kelch_1"/>
</dbReference>
<dbReference type="Pfam" id="PF01344">
    <property type="entry name" value="Kelch_1"/>
    <property type="match status" value="1"/>
</dbReference>
<dbReference type="Proteomes" id="UP000694520">
    <property type="component" value="Chromosome X"/>
</dbReference>
<dbReference type="InterPro" id="IPR011705">
    <property type="entry name" value="BACK"/>
</dbReference>
<dbReference type="Gene3D" id="2.120.10.80">
    <property type="entry name" value="Kelch-type beta propeller"/>
    <property type="match status" value="1"/>
</dbReference>
<dbReference type="Ensembl" id="ENSBGRT00000017132.1">
    <property type="protein sequence ID" value="ENSBGRP00000014876.1"/>
    <property type="gene ID" value="ENSBGRG00000009352.1"/>
</dbReference>
<dbReference type="AlphaFoldDB" id="A0A8C0A943"/>
<reference evidence="5" key="2">
    <citation type="submission" date="2025-08" db="UniProtKB">
        <authorList>
            <consortium name="Ensembl"/>
        </authorList>
    </citation>
    <scope>IDENTIFICATION</scope>
</reference>
<dbReference type="SMART" id="SM00225">
    <property type="entry name" value="BTB"/>
    <property type="match status" value="1"/>
</dbReference>
<dbReference type="PROSITE" id="PS50097">
    <property type="entry name" value="BTB"/>
    <property type="match status" value="1"/>
</dbReference>
<dbReference type="Gene3D" id="1.25.40.420">
    <property type="match status" value="1"/>
</dbReference>
<sequence length="818" mass="89008">MSYFLSYCKAHGGSLLTGYQALRAEGFLCDVTLEAEGSEFPAHRSLLACSSDYFRALFKSHTRESQASVIHLHVPSAAGLQRLLDFIYTAWLPLSMDTVEDTLEAASYLQVTEALGLCGRYLERQLALENCCFAANVAARFGLAHTLSAAERCIVTHLRELLARGAGPAGLLELNPASLRAVLGAPDVARVPEARLLGLALAWLRQEPEAERLAHCTQLLERVRFGLVPADVLRRVYSGSGLTLPARVKGLIIQALNYHTSPSRQPLMQGEQTSVRSPQTRILLVGGRRGREVVTEEVVVPPRAARGRGAAPEPEPEPEEEEGEEEEEEEGQVEEEEWELTQDVVAFDVYNHRWRSLTRLPAQLLGHSVCVAGNFLFVLGGESPSGGACSPPADGPMAVVAQVHRYDPRFHVWTTVPPMREARAHFWCGAVGEGLLAVGGLGAGGQALASVEMYDLRRDRWTAAGALPRALHGHAGAVGDRGVVYISGARRERRRRRKRGRWRRRRELTQDVVAFDVYNHRWRSLTRLPAQLLGHSVCRGQLPVRPGRESLSGGACSPPADGPMAVVAQVHRYDPRFHVWTTVPLCGKHGPISGAAPGEGLLAVGAWARAAKRWLRWKCMTCAGTAGRRPGRCRGLCTATRAPSGIAASFTSPGARRGEATAARAASGTCSPWPPGSRRGARERPWAQPASGTTWPPCAARCSPFWGATSPSPRSSATTPAPTSGLGCGRYPTTAFAMGWPWWRRRCCYWAASSGETHVRCPPATWWAMTSTWTAGRTLAARSPGPGAACSAQCCSWQRVGTSRGRESRERHRILFWA</sequence>
<keyword evidence="2" id="KW-0677">Repeat</keyword>
<evidence type="ECO:0000256" key="1">
    <source>
        <dbReference type="ARBA" id="ARBA00022441"/>
    </source>
</evidence>
<feature type="region of interest" description="Disordered" evidence="3">
    <location>
        <begin position="648"/>
        <end position="695"/>
    </location>
</feature>
<gene>
    <name evidence="5" type="primary">KLHL34</name>
</gene>
<dbReference type="PANTHER" id="PTHR45632">
    <property type="entry name" value="LD33804P"/>
    <property type="match status" value="1"/>
</dbReference>
<reference evidence="5" key="3">
    <citation type="submission" date="2025-09" db="UniProtKB">
        <authorList>
            <consortium name="Ensembl"/>
        </authorList>
    </citation>
    <scope>IDENTIFICATION</scope>
</reference>
<keyword evidence="6" id="KW-1185">Reference proteome</keyword>
<dbReference type="PANTHER" id="PTHR45632:SF8">
    <property type="entry name" value="KELCH-LIKE PROTEIN 34"/>
    <property type="match status" value="1"/>
</dbReference>
<dbReference type="CDD" id="cd18264">
    <property type="entry name" value="BTB_POZ_KLHL34"/>
    <property type="match status" value="1"/>
</dbReference>
<keyword evidence="1" id="KW-0880">Kelch repeat</keyword>
<dbReference type="Pfam" id="PF00651">
    <property type="entry name" value="BTB"/>
    <property type="match status" value="1"/>
</dbReference>
<dbReference type="Gene3D" id="3.30.710.10">
    <property type="entry name" value="Potassium Channel Kv1.1, Chain A"/>
    <property type="match status" value="1"/>
</dbReference>
<feature type="region of interest" description="Disordered" evidence="3">
    <location>
        <begin position="300"/>
        <end position="338"/>
    </location>
</feature>
<feature type="domain" description="BTB" evidence="4">
    <location>
        <begin position="29"/>
        <end position="96"/>
    </location>
</feature>
<dbReference type="SMART" id="SM00612">
    <property type="entry name" value="Kelch"/>
    <property type="match status" value="2"/>
</dbReference>
<name>A0A8C0A943_BOSMU</name>
<dbReference type="InterPro" id="IPR000210">
    <property type="entry name" value="BTB/POZ_dom"/>
</dbReference>
<organism evidence="5 6">
    <name type="scientific">Bos mutus grunniens</name>
    <name type="common">Wild yak</name>
    <name type="synonym">Bos grunniens</name>
    <dbReference type="NCBI Taxonomy" id="30521"/>
    <lineage>
        <taxon>Eukaryota</taxon>
        <taxon>Metazoa</taxon>
        <taxon>Chordata</taxon>
        <taxon>Craniata</taxon>
        <taxon>Vertebrata</taxon>
        <taxon>Euteleostomi</taxon>
        <taxon>Mammalia</taxon>
        <taxon>Eutheria</taxon>
        <taxon>Laurasiatheria</taxon>
        <taxon>Artiodactyla</taxon>
        <taxon>Ruminantia</taxon>
        <taxon>Pecora</taxon>
        <taxon>Bovidae</taxon>
        <taxon>Bovinae</taxon>
        <taxon>Bos</taxon>
    </lineage>
</organism>
<dbReference type="CDD" id="cd18473">
    <property type="entry name" value="BACK_KLHL34"/>
    <property type="match status" value="1"/>
</dbReference>
<dbReference type="InterPro" id="IPR011333">
    <property type="entry name" value="SKP1/BTB/POZ_sf"/>
</dbReference>
<dbReference type="InterPro" id="IPR015915">
    <property type="entry name" value="Kelch-typ_b-propeller"/>
</dbReference>
<protein>
    <submittedName>
        <fullName evidence="5">Kelch like family member 34</fullName>
    </submittedName>
</protein>
<evidence type="ECO:0000313" key="5">
    <source>
        <dbReference type="Ensembl" id="ENSBGRP00000014876.1"/>
    </source>
</evidence>
<evidence type="ECO:0000256" key="3">
    <source>
        <dbReference type="SAM" id="MobiDB-lite"/>
    </source>
</evidence>